<dbReference type="AlphaFoldDB" id="A0A833CKT1"/>
<dbReference type="Proteomes" id="UP000430843">
    <property type="component" value="Unassembled WGS sequence"/>
</dbReference>
<organism evidence="2 3">
    <name type="scientific">Brucella tritici</name>
    <dbReference type="NCBI Taxonomy" id="94626"/>
    <lineage>
        <taxon>Bacteria</taxon>
        <taxon>Pseudomonadati</taxon>
        <taxon>Pseudomonadota</taxon>
        <taxon>Alphaproteobacteria</taxon>
        <taxon>Hyphomicrobiales</taxon>
        <taxon>Brucellaceae</taxon>
        <taxon>Brucella/Ochrobactrum group</taxon>
        <taxon>Brucella</taxon>
    </lineage>
</organism>
<protein>
    <recommendedName>
        <fullName evidence="1">Reverse transcriptase domain-containing protein</fullName>
    </recommendedName>
</protein>
<keyword evidence="3" id="KW-1185">Reference proteome</keyword>
<dbReference type="SUPFAM" id="SSF56672">
    <property type="entry name" value="DNA/RNA polymerases"/>
    <property type="match status" value="1"/>
</dbReference>
<dbReference type="EMBL" id="WBWA01000012">
    <property type="protein sequence ID" value="KAB2664534.1"/>
    <property type="molecule type" value="Genomic_DNA"/>
</dbReference>
<accession>A0A833CKT1</accession>
<evidence type="ECO:0000313" key="3">
    <source>
        <dbReference type="Proteomes" id="UP000430843"/>
    </source>
</evidence>
<dbReference type="InterPro" id="IPR000477">
    <property type="entry name" value="RT_dom"/>
</dbReference>
<sequence>MPAGVVTSTHSHDEWEPREKDIKHYIHFDRAISPQKIQRIANDRVAVARHPFFPLLRFHEQWTKFRDQKKPKKKKVRPLRYASRLDAAIYARYRCELSEYYEEALAIKGISNVPVAYRRLPKEEGGNKCNIDIAKDVFSFIKKTGKCTVTVVDIKSYFESLDHRRIEAVWADLIGKSLPEDHLAVFKSLTKYSIVDVEKLFARLEMKEKVSVGSRKERRQRRIDALRANGYRQICSPKEFRDIVAGGNGKHPSLIQKNGFDFGIPQGTPISDLIANFYLLDFDKEVNEHVDALGGIYHRYSDDIIVVLPAENVDSFEDMKIFLQDRIRKYGAKIQIQDKKVCIGEFNDIGATLNYSHLFGDASKNGLEYLGFEYDGQRVKIKNSTLSNAWRKLKRKSYGHAWRFVLRYRNKGEVWIRNNYPYLALEKRMLQNVTFNQDNGFESWTFVKYAQRASKAFIGFSPIFSQQTRRYRRLTKTIIQNDLDKAIARYL</sequence>
<evidence type="ECO:0000259" key="1">
    <source>
        <dbReference type="PROSITE" id="PS50878"/>
    </source>
</evidence>
<dbReference type="PROSITE" id="PS50878">
    <property type="entry name" value="RT_POL"/>
    <property type="match status" value="1"/>
</dbReference>
<gene>
    <name evidence="2" type="ORF">F9K91_14075</name>
</gene>
<dbReference type="RefSeq" id="WP_151678011.1">
    <property type="nucleotide sequence ID" value="NZ_WBWA01000012.1"/>
</dbReference>
<feature type="domain" description="Reverse transcriptase" evidence="1">
    <location>
        <begin position="49"/>
        <end position="374"/>
    </location>
</feature>
<name>A0A833CKT1_9HYPH</name>
<dbReference type="Pfam" id="PF00078">
    <property type="entry name" value="RVT_1"/>
    <property type="match status" value="1"/>
</dbReference>
<reference evidence="2 3" key="1">
    <citation type="submission" date="2019-09" db="EMBL/GenBank/DDBJ databases">
        <title>Taxonomic organization of the family Brucellaceae based on a phylogenomic approach.</title>
        <authorList>
            <person name="Leclercq S."/>
            <person name="Cloeckaert A."/>
            <person name="Zygmunt M.S."/>
        </authorList>
    </citation>
    <scope>NUCLEOTIDE SEQUENCE [LARGE SCALE GENOMIC DNA]</scope>
    <source>
        <strain evidence="2 3">LMG 18957</strain>
    </source>
</reference>
<evidence type="ECO:0000313" key="2">
    <source>
        <dbReference type="EMBL" id="KAB2664534.1"/>
    </source>
</evidence>
<proteinExistence type="predicted"/>
<comment type="caution">
    <text evidence="2">The sequence shown here is derived from an EMBL/GenBank/DDBJ whole genome shotgun (WGS) entry which is preliminary data.</text>
</comment>
<dbReference type="InterPro" id="IPR043502">
    <property type="entry name" value="DNA/RNA_pol_sf"/>
</dbReference>